<dbReference type="InterPro" id="IPR052708">
    <property type="entry name" value="PxpC"/>
</dbReference>
<evidence type="ECO:0000259" key="4">
    <source>
        <dbReference type="SMART" id="SM00797"/>
    </source>
</evidence>
<dbReference type="Gene3D" id="2.40.100.10">
    <property type="entry name" value="Cyclophilin-like"/>
    <property type="match status" value="1"/>
</dbReference>
<dbReference type="GO" id="GO:0016829">
    <property type="term" value="F:lyase activity"/>
    <property type="evidence" value="ECO:0007669"/>
    <property type="project" value="UniProtKB-KW"/>
</dbReference>
<keyword evidence="5" id="KW-0456">Lyase</keyword>
<organism evidence="5 6">
    <name type="scientific">Heliomicrobium gestii</name>
    <name type="common">Heliobacterium gestii</name>
    <dbReference type="NCBI Taxonomy" id="2699"/>
    <lineage>
        <taxon>Bacteria</taxon>
        <taxon>Bacillati</taxon>
        <taxon>Bacillota</taxon>
        <taxon>Clostridia</taxon>
        <taxon>Eubacteriales</taxon>
        <taxon>Heliobacteriaceae</taxon>
        <taxon>Heliomicrobium</taxon>
    </lineage>
</organism>
<dbReference type="OrthoDB" id="9782422at2"/>
<accession>A0A845LJM8</accession>
<name>A0A845LJM8_HELGE</name>
<dbReference type="Proteomes" id="UP000471031">
    <property type="component" value="Unassembled WGS sequence"/>
</dbReference>
<dbReference type="GO" id="GO:0016787">
    <property type="term" value="F:hydrolase activity"/>
    <property type="evidence" value="ECO:0007669"/>
    <property type="project" value="UniProtKB-KW"/>
</dbReference>
<dbReference type="NCBIfam" id="TIGR00724">
    <property type="entry name" value="urea_amlyse_rel"/>
    <property type="match status" value="1"/>
</dbReference>
<sequence length="321" mass="34203">MTVKVIKGGLLTTVQDMGRYGHQALGMPVAGAMDIFSLQAANLLAGNNLVDAALEITLVGPQLRFLSTAVIAVTGGDLSPALDGNPLPLWENVLVEAGSLLTFGAPRCGCRAYLAVDGGWDIEPVLGSRSTYLRGQIGGYQGRALKAGDILKRRQGKGFRQIGHRVLPVEWIPRYSSDVTVRAIAGPQADAFSVAAQKRFYSADYRVSRLSDRMGYRLEGPPVQSSLKQEMISDATAVGSVQVPPDGQPIVLMADRQTTGGYPKIATVITADIPLLAQAQAGHRVRFVPATLNEARAALRQQAEILRLPDIAGRPAPVEVS</sequence>
<comment type="caution">
    <text evidence="5">The sequence shown here is derived from an EMBL/GenBank/DDBJ whole genome shotgun (WGS) entry which is preliminary data.</text>
</comment>
<protein>
    <submittedName>
        <fullName evidence="5">5-oxoprolinase/urea amidolyase family protein</fullName>
    </submittedName>
</protein>
<dbReference type="SMART" id="SM00797">
    <property type="entry name" value="AHS2"/>
    <property type="match status" value="1"/>
</dbReference>
<evidence type="ECO:0000256" key="1">
    <source>
        <dbReference type="ARBA" id="ARBA00022741"/>
    </source>
</evidence>
<dbReference type="EMBL" id="WXEX01000020">
    <property type="protein sequence ID" value="MZP44595.1"/>
    <property type="molecule type" value="Genomic_DNA"/>
</dbReference>
<dbReference type="InterPro" id="IPR029000">
    <property type="entry name" value="Cyclophilin-like_dom_sf"/>
</dbReference>
<evidence type="ECO:0000256" key="2">
    <source>
        <dbReference type="ARBA" id="ARBA00022801"/>
    </source>
</evidence>
<dbReference type="SUPFAM" id="SSF50891">
    <property type="entry name" value="Cyclophilin-like"/>
    <property type="match status" value="1"/>
</dbReference>
<keyword evidence="3" id="KW-0067">ATP-binding</keyword>
<gene>
    <name evidence="5" type="ORF">GTO89_16310</name>
</gene>
<evidence type="ECO:0000313" key="6">
    <source>
        <dbReference type="Proteomes" id="UP000471031"/>
    </source>
</evidence>
<keyword evidence="1" id="KW-0547">Nucleotide-binding</keyword>
<dbReference type="GO" id="GO:0005524">
    <property type="term" value="F:ATP binding"/>
    <property type="evidence" value="ECO:0007669"/>
    <property type="project" value="UniProtKB-KW"/>
</dbReference>
<evidence type="ECO:0000313" key="5">
    <source>
        <dbReference type="EMBL" id="MZP44595.1"/>
    </source>
</evidence>
<dbReference type="PANTHER" id="PTHR43309:SF3">
    <property type="entry name" value="5-OXOPROLINASE SUBUNIT C"/>
    <property type="match status" value="1"/>
</dbReference>
<keyword evidence="6" id="KW-1185">Reference proteome</keyword>
<proteinExistence type="predicted"/>
<feature type="domain" description="Carboxyltransferase" evidence="4">
    <location>
        <begin position="24"/>
        <end position="305"/>
    </location>
</feature>
<keyword evidence="2" id="KW-0378">Hydrolase</keyword>
<dbReference type="PANTHER" id="PTHR43309">
    <property type="entry name" value="5-OXOPROLINASE SUBUNIT C"/>
    <property type="match status" value="1"/>
</dbReference>
<reference evidence="5 6" key="1">
    <citation type="submission" date="2020-01" db="EMBL/GenBank/DDBJ databases">
        <title>Whole genome sequence of Heliobacterium gestii DSM 11169.</title>
        <authorList>
            <person name="Kyndt J.A."/>
            <person name="Meyer T.E."/>
        </authorList>
    </citation>
    <scope>NUCLEOTIDE SEQUENCE [LARGE SCALE GENOMIC DNA]</scope>
    <source>
        <strain evidence="5 6">DSM 11169</strain>
    </source>
</reference>
<dbReference type="InterPro" id="IPR003778">
    <property type="entry name" value="CT_A_B"/>
</dbReference>
<dbReference type="AlphaFoldDB" id="A0A845LJM8"/>
<evidence type="ECO:0000256" key="3">
    <source>
        <dbReference type="ARBA" id="ARBA00022840"/>
    </source>
</evidence>
<dbReference type="Pfam" id="PF02626">
    <property type="entry name" value="CT_A_B"/>
    <property type="match status" value="1"/>
</dbReference>